<feature type="transmembrane region" description="Helical" evidence="7">
    <location>
        <begin position="147"/>
        <end position="168"/>
    </location>
</feature>
<dbReference type="OrthoDB" id="3936150at2759"/>
<dbReference type="GO" id="GO:0022857">
    <property type="term" value="F:transmembrane transporter activity"/>
    <property type="evidence" value="ECO:0007669"/>
    <property type="project" value="InterPro"/>
</dbReference>
<comment type="caution">
    <text evidence="8">The sequence shown here is derived from an EMBL/GenBank/DDBJ whole genome shotgun (WGS) entry which is preliminary data.</text>
</comment>
<feature type="transmembrane region" description="Helical" evidence="7">
    <location>
        <begin position="213"/>
        <end position="235"/>
    </location>
</feature>
<evidence type="ECO:0000256" key="5">
    <source>
        <dbReference type="SAM" id="Coils"/>
    </source>
</evidence>
<feature type="transmembrane region" description="Helical" evidence="7">
    <location>
        <begin position="359"/>
        <end position="383"/>
    </location>
</feature>
<evidence type="ECO:0008006" key="10">
    <source>
        <dbReference type="Google" id="ProtNLM"/>
    </source>
</evidence>
<feature type="transmembrane region" description="Helical" evidence="7">
    <location>
        <begin position="241"/>
        <end position="263"/>
    </location>
</feature>
<feature type="compositionally biased region" description="Low complexity" evidence="6">
    <location>
        <begin position="1"/>
        <end position="18"/>
    </location>
</feature>
<evidence type="ECO:0000256" key="6">
    <source>
        <dbReference type="SAM" id="MobiDB-lite"/>
    </source>
</evidence>
<dbReference type="GO" id="GO:0016020">
    <property type="term" value="C:membrane"/>
    <property type="evidence" value="ECO:0007669"/>
    <property type="project" value="UniProtKB-SubCell"/>
</dbReference>
<evidence type="ECO:0000256" key="2">
    <source>
        <dbReference type="ARBA" id="ARBA00022692"/>
    </source>
</evidence>
<gene>
    <name evidence="8" type="ORF">HF325_006739</name>
</gene>
<comment type="subcellular location">
    <subcellularLocation>
        <location evidence="1">Membrane</location>
        <topology evidence="1">Multi-pass membrane protein</topology>
    </subcellularLocation>
</comment>
<sequence>MASENLSPSSTESSLRTLDGQGSLKDYTADPGKSPCIKRNDSLSIRRISSSSNPSEDPDEIRQYLDDEHRLREEHEDLDLQRLATKTTILYRIASSLHSAEDDFVIDHDRVTVEDNGEEFKSIDPELVTWALDSPENPRNWRMSKKVYVTLIVSMYTFVSPISASIMSPASKDLAQDFDIQSSTVQALVTSIHLLAWVIVISDMFDAKSRNTSLAGVFLIPFIGAAIAPVIGGYVVEARGWRWVLFTLAIINGAIALIGLALFTETYSPSLLHAKAKRLRKATGNPNLHTIYELSGDGLTLGKLKETVTRPLMLLCTNPLVFGLGSFMAFIYGFLYLMIVTFPSVFEKSYGFSQSTAGLMFLSLGVGFVLGVVSWTIALGYVYNKLVEKHGVAKPEFRLPCLFVSAVIMPIGLFWYGWSAQYKLHWIMPCVGSGIFAFGLVCVFQALQAYLIDMNPAFAASSIAAASMFRFLLGFLFPLFANIMYEKMGYGWGNTMCGILAILLGIPFPFFCYKYGERLRAWCNERMEKSEEKKRAERQEALRRKAEALIK</sequence>
<protein>
    <recommendedName>
        <fullName evidence="10">Major facilitator superfamily (MFS) profile domain-containing protein</fullName>
    </recommendedName>
</protein>
<feature type="transmembrane region" description="Helical" evidence="7">
    <location>
        <begin position="180"/>
        <end position="201"/>
    </location>
</feature>
<keyword evidence="3 7" id="KW-1133">Transmembrane helix</keyword>
<feature type="transmembrane region" description="Helical" evidence="7">
    <location>
        <begin position="399"/>
        <end position="418"/>
    </location>
</feature>
<feature type="region of interest" description="Disordered" evidence="6">
    <location>
        <begin position="1"/>
        <end position="60"/>
    </location>
</feature>
<evidence type="ECO:0000256" key="7">
    <source>
        <dbReference type="SAM" id="Phobius"/>
    </source>
</evidence>
<evidence type="ECO:0000313" key="8">
    <source>
        <dbReference type="EMBL" id="KAF7999207.1"/>
    </source>
</evidence>
<evidence type="ECO:0000256" key="3">
    <source>
        <dbReference type="ARBA" id="ARBA00022989"/>
    </source>
</evidence>
<feature type="coiled-coil region" evidence="5">
    <location>
        <begin position="519"/>
        <end position="549"/>
    </location>
</feature>
<dbReference type="AlphaFoldDB" id="A0A8H7GLJ8"/>
<feature type="transmembrane region" description="Helical" evidence="7">
    <location>
        <begin position="491"/>
        <end position="512"/>
    </location>
</feature>
<keyword evidence="5" id="KW-0175">Coiled coil</keyword>
<proteinExistence type="predicted"/>
<feature type="compositionally biased region" description="Low complexity" evidence="6">
    <location>
        <begin position="42"/>
        <end position="55"/>
    </location>
</feature>
<feature type="transmembrane region" description="Helical" evidence="7">
    <location>
        <begin position="312"/>
        <end position="339"/>
    </location>
</feature>
<evidence type="ECO:0000313" key="9">
    <source>
        <dbReference type="Proteomes" id="UP000649328"/>
    </source>
</evidence>
<keyword evidence="9" id="KW-1185">Reference proteome</keyword>
<dbReference type="Gene3D" id="1.20.1250.20">
    <property type="entry name" value="MFS general substrate transporter like domains"/>
    <property type="match status" value="1"/>
</dbReference>
<evidence type="ECO:0000256" key="4">
    <source>
        <dbReference type="ARBA" id="ARBA00023136"/>
    </source>
</evidence>
<dbReference type="PANTHER" id="PTHR23502">
    <property type="entry name" value="MAJOR FACILITATOR SUPERFAMILY"/>
    <property type="match status" value="1"/>
</dbReference>
<organism evidence="8 9">
    <name type="scientific">Metschnikowia pulcherrima</name>
    <dbReference type="NCBI Taxonomy" id="27326"/>
    <lineage>
        <taxon>Eukaryota</taxon>
        <taxon>Fungi</taxon>
        <taxon>Dikarya</taxon>
        <taxon>Ascomycota</taxon>
        <taxon>Saccharomycotina</taxon>
        <taxon>Pichiomycetes</taxon>
        <taxon>Metschnikowiaceae</taxon>
        <taxon>Metschnikowia</taxon>
    </lineage>
</organism>
<keyword evidence="4 7" id="KW-0472">Membrane</keyword>
<feature type="transmembrane region" description="Helical" evidence="7">
    <location>
        <begin position="424"/>
        <end position="451"/>
    </location>
</feature>
<accession>A0A8H7GLJ8</accession>
<keyword evidence="2 7" id="KW-0812">Transmembrane</keyword>
<dbReference type="Pfam" id="PF07690">
    <property type="entry name" value="MFS_1"/>
    <property type="match status" value="1"/>
</dbReference>
<dbReference type="InterPro" id="IPR036259">
    <property type="entry name" value="MFS_trans_sf"/>
</dbReference>
<dbReference type="PANTHER" id="PTHR23502:SF60">
    <property type="entry name" value="MAJOR FACILITATOR SUPERFAMILY (MFS) PROFILE DOMAIN-CONTAINING PROTEIN-RELATED"/>
    <property type="match status" value="1"/>
</dbReference>
<dbReference type="EMBL" id="JACBPP010000010">
    <property type="protein sequence ID" value="KAF7999207.1"/>
    <property type="molecule type" value="Genomic_DNA"/>
</dbReference>
<dbReference type="SUPFAM" id="SSF103473">
    <property type="entry name" value="MFS general substrate transporter"/>
    <property type="match status" value="1"/>
</dbReference>
<feature type="transmembrane region" description="Helical" evidence="7">
    <location>
        <begin position="463"/>
        <end position="485"/>
    </location>
</feature>
<name>A0A8H7GLJ8_9ASCO</name>
<reference evidence="8" key="1">
    <citation type="submission" date="2020-10" db="EMBL/GenBank/DDBJ databases">
        <title>The Whole-Genome Sequence of Metschnikowia persimmonesis, a Novel Endophytic Yeast Species Isolated from Medicinal Plant Diospyros kaki Thumb.</title>
        <authorList>
            <person name="Rahmat E."/>
            <person name="Kang Y."/>
        </authorList>
    </citation>
    <scope>NUCLEOTIDE SEQUENCE</scope>
    <source>
        <strain evidence="8">KIOM G15050</strain>
    </source>
</reference>
<dbReference type="Proteomes" id="UP000649328">
    <property type="component" value="Unassembled WGS sequence"/>
</dbReference>
<evidence type="ECO:0000256" key="1">
    <source>
        <dbReference type="ARBA" id="ARBA00004141"/>
    </source>
</evidence>
<dbReference type="InterPro" id="IPR011701">
    <property type="entry name" value="MFS"/>
</dbReference>